<comment type="caution">
    <text evidence="1">The sequence shown here is derived from an EMBL/GenBank/DDBJ whole genome shotgun (WGS) entry which is preliminary data.</text>
</comment>
<keyword evidence="2" id="KW-1185">Reference proteome</keyword>
<reference evidence="1 2" key="1">
    <citation type="submission" date="2019-08" db="EMBL/GenBank/DDBJ databases">
        <title>In-depth cultivation of the pig gut microbiome towards novel bacterial diversity and tailored functional studies.</title>
        <authorList>
            <person name="Wylensek D."/>
            <person name="Hitch T.C.A."/>
            <person name="Clavel T."/>
        </authorList>
    </citation>
    <scope>NUCLEOTIDE SEQUENCE [LARGE SCALE GENOMIC DNA]</scope>
    <source>
        <strain evidence="1 2">WCA-SAB-591-4A-A</strain>
    </source>
</reference>
<dbReference type="Pfam" id="PF07751">
    <property type="entry name" value="Abi_2"/>
    <property type="match status" value="1"/>
</dbReference>
<dbReference type="AlphaFoldDB" id="A0A6N7XF44"/>
<evidence type="ECO:0000313" key="1">
    <source>
        <dbReference type="EMBL" id="MST62223.1"/>
    </source>
</evidence>
<dbReference type="InterPro" id="IPR011664">
    <property type="entry name" value="Abi_system_AbiD/AbiF-like"/>
</dbReference>
<name>A0A6N7XF44_9FIRM</name>
<dbReference type="RefSeq" id="WP_154537622.1">
    <property type="nucleotide sequence ID" value="NZ_VUNE01000002.1"/>
</dbReference>
<organism evidence="1 2">
    <name type="scientific">Peptostreptococcus porci</name>
    <dbReference type="NCBI Taxonomy" id="2652282"/>
    <lineage>
        <taxon>Bacteria</taxon>
        <taxon>Bacillati</taxon>
        <taxon>Bacillota</taxon>
        <taxon>Clostridia</taxon>
        <taxon>Peptostreptococcales</taxon>
        <taxon>Peptostreptococcaceae</taxon>
        <taxon>Peptostreptococcus</taxon>
    </lineage>
</organism>
<gene>
    <name evidence="1" type="ORF">FYJ71_04445</name>
</gene>
<dbReference type="PIRSF" id="PIRSF034934">
    <property type="entry name" value="AbiF_AbiD"/>
    <property type="match status" value="1"/>
</dbReference>
<proteinExistence type="predicted"/>
<dbReference type="EMBL" id="VUNE01000002">
    <property type="protein sequence ID" value="MST62223.1"/>
    <property type="molecule type" value="Genomic_DNA"/>
</dbReference>
<evidence type="ECO:0000313" key="2">
    <source>
        <dbReference type="Proteomes" id="UP000440713"/>
    </source>
</evidence>
<protein>
    <submittedName>
        <fullName evidence="1">Abi family protein</fullName>
    </submittedName>
</protein>
<dbReference type="InterPro" id="IPR017034">
    <property type="entry name" value="Abi_system_AbiD/AbiF"/>
</dbReference>
<accession>A0A6N7XF44</accession>
<sequence length="303" mass="35598">MNIKNAKTFNEQIEILKDRNLEINDIEQAKTFLSNVNYYRFTAYLINYKTNNGNYEIGTKFDTIKKIYLFDQELRHLISSILEVIELSFRTYIAYTIAHLCGPLGYKEYRNFIDSTMLCNKDVNDDEYIKDIFRKHSIILDEIEKALHDNKSKIFIKHHKLKYNSDIPVWVLVEVLTFGTISRLYKLMTSEQKKHIKILCPVNQSLVTSWLGSLNKLRNECAHHGRLYGVNLSKIKVANKYNKDVIDDISLFSYILAIKELVYSFSIWSAFKTDLTILISKYSQDIDIKNLGFPNNWFEILSK</sequence>
<dbReference type="Proteomes" id="UP000440713">
    <property type="component" value="Unassembled WGS sequence"/>
</dbReference>